<dbReference type="Pfam" id="PF04309">
    <property type="entry name" value="G3P_antiterm"/>
    <property type="match status" value="1"/>
</dbReference>
<dbReference type="PANTHER" id="PTHR35787:SF1">
    <property type="entry name" value="GLYCEROL UPTAKE OPERON ANTITERMINATOR REGULATORY PROTEIN"/>
    <property type="match status" value="1"/>
</dbReference>
<dbReference type="InterPro" id="IPR013785">
    <property type="entry name" value="Aldolase_TIM"/>
</dbReference>
<dbReference type="Proteomes" id="UP000661012">
    <property type="component" value="Unassembled WGS sequence"/>
</dbReference>
<dbReference type="AlphaFoldDB" id="A0A4U3EW41"/>
<organism evidence="2 3">
    <name type="scientific">Erwinia persicina</name>
    <dbReference type="NCBI Taxonomy" id="55211"/>
    <lineage>
        <taxon>Bacteria</taxon>
        <taxon>Pseudomonadati</taxon>
        <taxon>Pseudomonadota</taxon>
        <taxon>Gammaproteobacteria</taxon>
        <taxon>Enterobacterales</taxon>
        <taxon>Erwiniaceae</taxon>
        <taxon>Erwinia</taxon>
    </lineage>
</organism>
<dbReference type="PANTHER" id="PTHR35787">
    <property type="entry name" value="GLYCEROL UPTAKE OPERON ANTITERMINATOR REGULATORY PROTEIN"/>
    <property type="match status" value="1"/>
</dbReference>
<keyword evidence="4" id="KW-1185">Reference proteome</keyword>
<dbReference type="EMBL" id="QGAC01000025">
    <property type="protein sequence ID" value="TKJ84775.1"/>
    <property type="molecule type" value="Genomic_DNA"/>
</dbReference>
<dbReference type="GO" id="GO:0006355">
    <property type="term" value="P:regulation of DNA-templated transcription"/>
    <property type="evidence" value="ECO:0007669"/>
    <property type="project" value="InterPro"/>
</dbReference>
<evidence type="ECO:0000313" key="4">
    <source>
        <dbReference type="Proteomes" id="UP000661012"/>
    </source>
</evidence>
<evidence type="ECO:0000313" key="3">
    <source>
        <dbReference type="Proteomes" id="UP000306393"/>
    </source>
</evidence>
<dbReference type="GO" id="GO:0006071">
    <property type="term" value="P:glycerol metabolic process"/>
    <property type="evidence" value="ECO:0007669"/>
    <property type="project" value="InterPro"/>
</dbReference>
<comment type="caution">
    <text evidence="2">The sequence shown here is derived from an EMBL/GenBank/DDBJ whole genome shotgun (WGS) entry which is preliminary data.</text>
</comment>
<protein>
    <submittedName>
        <fullName evidence="2">Glycerol-3-phosphate responsive antiterminator</fullName>
    </submittedName>
</protein>
<dbReference type="InterPro" id="IPR006699">
    <property type="entry name" value="GlpP"/>
</dbReference>
<dbReference type="STRING" id="1219360.GCA_001571305_01928"/>
<dbReference type="EMBL" id="JACYNN010000007">
    <property type="protein sequence ID" value="MBD8107060.1"/>
    <property type="molecule type" value="Genomic_DNA"/>
</dbReference>
<dbReference type="SUPFAM" id="SSF110391">
    <property type="entry name" value="GlpP-like"/>
    <property type="match status" value="1"/>
</dbReference>
<dbReference type="PIRSF" id="PIRSF016897">
    <property type="entry name" value="GlpP"/>
    <property type="match status" value="1"/>
</dbReference>
<dbReference type="Gene3D" id="3.20.20.70">
    <property type="entry name" value="Aldolase class I"/>
    <property type="match status" value="1"/>
</dbReference>
<dbReference type="RefSeq" id="WP_137269975.1">
    <property type="nucleotide sequence ID" value="NZ_JACYNM010000007.1"/>
</dbReference>
<accession>A0A4U3EW41</accession>
<proteinExistence type="predicted"/>
<sequence length="183" mass="20214">MFLNNTIIPSIRKYKNFDKALSSASEYVLLSEANIGNLQSLIGKCHQGGKKVLIHLDLLGGFKPDPAGINLLKTYYKVDGVISSNLSALRHAKKEGLLTIFRVLLIDSRSLDQSIEIVKHNPPDAIEILPAEYACQCLALISRNLKGFDVVFIAGGFVKRQYLVEKIFHAGFKGITTSEPGLW</sequence>
<evidence type="ECO:0000313" key="2">
    <source>
        <dbReference type="EMBL" id="TKJ84775.1"/>
    </source>
</evidence>
<evidence type="ECO:0000313" key="1">
    <source>
        <dbReference type="EMBL" id="MBD8107060.1"/>
    </source>
</evidence>
<name>A0A4U3EW41_9GAMM</name>
<reference evidence="2 3" key="1">
    <citation type="journal article" date="2019" name="Sci. Rep.">
        <title>Differences in resource use lead to coexistence of seed-transmitted microbial populations.</title>
        <authorList>
            <person name="Torres-Cortes G."/>
            <person name="Garcia B.J."/>
            <person name="Compant S."/>
            <person name="Rezki S."/>
            <person name="Jones P."/>
            <person name="Preveaux A."/>
            <person name="Briand M."/>
            <person name="Roulet A."/>
            <person name="Bouchez O."/>
            <person name="Jacobson D."/>
            <person name="Barret M."/>
        </authorList>
    </citation>
    <scope>NUCLEOTIDE SEQUENCE [LARGE SCALE GENOMIC DNA]</scope>
    <source>
        <strain evidence="2 3">CFBP13511</strain>
    </source>
</reference>
<dbReference type="OrthoDB" id="9799580at2"/>
<dbReference type="Proteomes" id="UP000306393">
    <property type="component" value="Unassembled WGS sequence"/>
</dbReference>
<gene>
    <name evidence="2" type="ORF">EpCFBP13511_20705</name>
    <name evidence="1" type="ORF">IFT93_11635</name>
</gene>
<reference evidence="1 4" key="2">
    <citation type="journal article" date="2020" name="FEMS Microbiol. Ecol.">
        <title>Temporal dynamics of bacterial communities during seed development and maturation.</title>
        <authorList>
            <person name="Chesneau G."/>
            <person name="Torres-Cortes G."/>
            <person name="Briand M."/>
            <person name="Darrasse A."/>
            <person name="Preveaux A."/>
            <person name="Marais C."/>
            <person name="Jacques M.A."/>
            <person name="Shade A."/>
            <person name="Barret M."/>
        </authorList>
    </citation>
    <scope>NUCLEOTIDE SEQUENCE [LARGE SCALE GENOMIC DNA]</scope>
    <source>
        <strain evidence="1 4">CFBP13732</strain>
    </source>
</reference>